<dbReference type="Proteomes" id="UP001151760">
    <property type="component" value="Unassembled WGS sequence"/>
</dbReference>
<sequence>MSDLKFTDAHNLVVFLEKPTESEGFEEIVDFLNANPIQYALTVNPTIYCSCVKQFWDTVKAKMVNGEAQLQALVDKKKRKQKSRKSKKKNTEVPQPSGSTDNVPDENVPTTSNDPLLSGEDRLKLTELMDLYTNLQKKVLDLEKAKTAQDSEIASLKKKVKKLERRNKSRTPRLKRLRKVGSARRVESSDEASLGDQEDASKQGRKIADIDADVEEVEVKKVVSTAEVTTESATTTTVDELTLAQTLIEIKAAKPKVRGVMIQEPSEFTTTTTTTTPAASKPLQDKAKEQEELTIKEKSKLFQQHLEKRRKHFATKRAKERRNKPPTKAQQRSIMATYLKNMAGWKPKDLKNKSFASVQELFENAMKRLEQEPTKKQKVDDDKEREDLQQCFKLVTEEDVTIDVIPLATKPTPILNFQIHKKGRNGYYEIMRVDGSAKTYLLFSQLLKEFDREDLENLWKLVKAKHGDTRPEEGYERVLWGNQTTGNAGTKACDDAGKARMETDSPDVGFKPSGEEEKKDAEDPGNKDSEVSSTEEPRVNQEKDANVNSTNTINTVSLTINAAGIKDNAVDENIVYGCADDLNMPDLEDISYSENEVVFGAEADMTNLDTHILVTPILTTRIHKDHPVEQIIRDIHSSTSNRRMTKSVIELLFQEGNPSIKRSKLDRSYARGASAIQITTGFEDPDFPDRVYKVEKALYGLHQAPRAWYETLSTYLLDNRFQRGKIDKTLFIRRDKGLRGDVKTASKPMETHKPLLKDADVCACARFQVNPKVSHFSAVKRIFRYLKVRSKLVRKSTKEVVNPRVQLKFLAMQEAYFGWLEWNAKAAKDGIRVKTGNTRVNAARHYLVLLGEKNADFAEIVDFLNVNPISFKSTAWNEFGTNITSAVICLAKNQKFNFSKLIFDGMRNLDSSKKFLMYPRFLQLFLNKQIENLSKVNAVYDTPSHTKNIFANMRRQGKDFSGTVTPLFSSMLAQQADIEPITIPSSSQPKKTHRPRKAKRAIEISQSSRPILLVADETVTKEREDRMERAANTASSLEAEQDSSNINKTQSMATLNEPSPQGTGSGSGPRCQDTILGDAEAQTRVLDLETTKTSQAKEIASLKKRVKKLERKRKLKTPGMNLFKIGTSRKRSLGEEDASKQGRNLKQGKQSSMFEESDFDDEGFDADMDEVFKDVEGDAEQVISAATDEVPTGDAVNTAGTEVNTPSAPVTTAGVFVSTAEPITTVSVNITTVEPITHPTTKTTVFEDEDLTIAQTLVKMRSEKSKVRGVVMQEPSETATRPTVPSQQHDAKDKGNGKMVEQEKPLKKKDHIKFDEEIAQILQDQMQAKLEEDEGLTREREEDANIAEWDNV</sequence>
<name>A0ABQ4ZM47_9ASTR</name>
<feature type="compositionally biased region" description="Polar residues" evidence="1">
    <location>
        <begin position="1141"/>
        <end position="1150"/>
    </location>
</feature>
<evidence type="ECO:0000256" key="1">
    <source>
        <dbReference type="SAM" id="MobiDB-lite"/>
    </source>
</evidence>
<feature type="compositionally biased region" description="Basic and acidic residues" evidence="1">
    <location>
        <begin position="1289"/>
        <end position="1305"/>
    </location>
</feature>
<evidence type="ECO:0000313" key="4">
    <source>
        <dbReference type="Proteomes" id="UP001151760"/>
    </source>
</evidence>
<feature type="region of interest" description="Disordered" evidence="1">
    <location>
        <begin position="1329"/>
        <end position="1352"/>
    </location>
</feature>
<feature type="region of interest" description="Disordered" evidence="1">
    <location>
        <begin position="312"/>
        <end position="331"/>
    </location>
</feature>
<organism evidence="3 4">
    <name type="scientific">Tanacetum coccineum</name>
    <dbReference type="NCBI Taxonomy" id="301880"/>
    <lineage>
        <taxon>Eukaryota</taxon>
        <taxon>Viridiplantae</taxon>
        <taxon>Streptophyta</taxon>
        <taxon>Embryophyta</taxon>
        <taxon>Tracheophyta</taxon>
        <taxon>Spermatophyta</taxon>
        <taxon>Magnoliopsida</taxon>
        <taxon>eudicotyledons</taxon>
        <taxon>Gunneridae</taxon>
        <taxon>Pentapetalae</taxon>
        <taxon>asterids</taxon>
        <taxon>campanulids</taxon>
        <taxon>Asterales</taxon>
        <taxon>Asteraceae</taxon>
        <taxon>Asteroideae</taxon>
        <taxon>Anthemideae</taxon>
        <taxon>Anthemidinae</taxon>
        <taxon>Tanacetum</taxon>
    </lineage>
</organism>
<accession>A0ABQ4ZM47</accession>
<keyword evidence="4" id="KW-1185">Reference proteome</keyword>
<feature type="region of interest" description="Disordered" evidence="1">
    <location>
        <begin position="979"/>
        <end position="1074"/>
    </location>
</feature>
<feature type="compositionally biased region" description="Basic residues" evidence="1">
    <location>
        <begin position="76"/>
        <end position="88"/>
    </location>
</feature>
<reference evidence="3" key="2">
    <citation type="submission" date="2022-01" db="EMBL/GenBank/DDBJ databases">
        <authorList>
            <person name="Yamashiro T."/>
            <person name="Shiraishi A."/>
            <person name="Satake H."/>
            <person name="Nakayama K."/>
        </authorList>
    </citation>
    <scope>NUCLEOTIDE SEQUENCE</scope>
</reference>
<protein>
    <submittedName>
        <fullName evidence="3">Reverse transcriptase domain-containing protein</fullName>
    </submittedName>
</protein>
<evidence type="ECO:0000313" key="3">
    <source>
        <dbReference type="EMBL" id="GJS91318.1"/>
    </source>
</evidence>
<feature type="compositionally biased region" description="Basic and acidic residues" evidence="1">
    <location>
        <begin position="492"/>
        <end position="503"/>
    </location>
</feature>
<feature type="region of interest" description="Disordered" evidence="1">
    <location>
        <begin position="477"/>
        <end position="548"/>
    </location>
</feature>
<feature type="domain" description="Reverse transcriptase Ty1/copia-type" evidence="2">
    <location>
        <begin position="680"/>
        <end position="735"/>
    </location>
</feature>
<feature type="compositionally biased region" description="Polar residues" evidence="1">
    <location>
        <begin position="92"/>
        <end position="115"/>
    </location>
</feature>
<feature type="compositionally biased region" description="Basic and acidic residues" evidence="1">
    <location>
        <begin position="513"/>
        <end position="545"/>
    </location>
</feature>
<proteinExistence type="predicted"/>
<feature type="region of interest" description="Disordered" evidence="1">
    <location>
        <begin position="75"/>
        <end position="119"/>
    </location>
</feature>
<feature type="compositionally biased region" description="Basic residues" evidence="1">
    <location>
        <begin position="990"/>
        <end position="999"/>
    </location>
</feature>
<feature type="region of interest" description="Disordered" evidence="1">
    <location>
        <begin position="1127"/>
        <end position="1162"/>
    </location>
</feature>
<keyword evidence="3" id="KW-0695">RNA-directed DNA polymerase</keyword>
<reference evidence="3" key="1">
    <citation type="journal article" date="2022" name="Int. J. Mol. Sci.">
        <title>Draft Genome of Tanacetum Coccineum: Genomic Comparison of Closely Related Tanacetum-Family Plants.</title>
        <authorList>
            <person name="Yamashiro T."/>
            <person name="Shiraishi A."/>
            <person name="Nakayama K."/>
            <person name="Satake H."/>
        </authorList>
    </citation>
    <scope>NUCLEOTIDE SEQUENCE</scope>
</reference>
<feature type="compositionally biased region" description="Polar residues" evidence="1">
    <location>
        <begin position="1275"/>
        <end position="1288"/>
    </location>
</feature>
<comment type="caution">
    <text evidence="3">The sequence shown here is derived from an EMBL/GenBank/DDBJ whole genome shotgun (WGS) entry which is preliminary data.</text>
</comment>
<feature type="region of interest" description="Disordered" evidence="1">
    <location>
        <begin position="1266"/>
        <end position="1312"/>
    </location>
</feature>
<feature type="compositionally biased region" description="Basic residues" evidence="1">
    <location>
        <begin position="162"/>
        <end position="182"/>
    </location>
</feature>
<feature type="compositionally biased region" description="Basic and acidic residues" evidence="1">
    <location>
        <begin position="1018"/>
        <end position="1029"/>
    </location>
</feature>
<keyword evidence="3" id="KW-0808">Transferase</keyword>
<dbReference type="EMBL" id="BQNB010011495">
    <property type="protein sequence ID" value="GJS91318.1"/>
    <property type="molecule type" value="Genomic_DNA"/>
</dbReference>
<keyword evidence="3" id="KW-0548">Nucleotidyltransferase</keyword>
<evidence type="ECO:0000259" key="2">
    <source>
        <dbReference type="Pfam" id="PF07727"/>
    </source>
</evidence>
<gene>
    <name evidence="3" type="ORF">Tco_0773954</name>
</gene>
<feature type="compositionally biased region" description="Basic residues" evidence="1">
    <location>
        <begin position="312"/>
        <end position="325"/>
    </location>
</feature>
<feature type="region of interest" description="Disordered" evidence="1">
    <location>
        <begin position="162"/>
        <end position="204"/>
    </location>
</feature>
<dbReference type="Pfam" id="PF07727">
    <property type="entry name" value="RVT_2"/>
    <property type="match status" value="1"/>
</dbReference>
<feature type="compositionally biased region" description="Polar residues" evidence="1">
    <location>
        <begin position="1032"/>
        <end position="1057"/>
    </location>
</feature>
<dbReference type="GO" id="GO:0003964">
    <property type="term" value="F:RNA-directed DNA polymerase activity"/>
    <property type="evidence" value="ECO:0007669"/>
    <property type="project" value="UniProtKB-KW"/>
</dbReference>
<dbReference type="InterPro" id="IPR013103">
    <property type="entry name" value="RVT_2"/>
</dbReference>